<organism evidence="11 12">
    <name type="scientific">Deinococcus roseus</name>
    <dbReference type="NCBI Taxonomy" id="392414"/>
    <lineage>
        <taxon>Bacteria</taxon>
        <taxon>Thermotogati</taxon>
        <taxon>Deinococcota</taxon>
        <taxon>Deinococci</taxon>
        <taxon>Deinococcales</taxon>
        <taxon>Deinococcaceae</taxon>
        <taxon>Deinococcus</taxon>
    </lineage>
</organism>
<dbReference type="CDD" id="cd00075">
    <property type="entry name" value="HATPase"/>
    <property type="match status" value="1"/>
</dbReference>
<dbReference type="EC" id="2.7.13.3" evidence="2"/>
<dbReference type="InterPro" id="IPR003594">
    <property type="entry name" value="HATPase_dom"/>
</dbReference>
<evidence type="ECO:0000256" key="1">
    <source>
        <dbReference type="ARBA" id="ARBA00000085"/>
    </source>
</evidence>
<dbReference type="EMBL" id="BMOD01000024">
    <property type="protein sequence ID" value="GGJ52336.1"/>
    <property type="molecule type" value="Genomic_DNA"/>
</dbReference>
<evidence type="ECO:0000259" key="10">
    <source>
        <dbReference type="PROSITE" id="PS50113"/>
    </source>
</evidence>
<evidence type="ECO:0000259" key="8">
    <source>
        <dbReference type="PROSITE" id="PS50109"/>
    </source>
</evidence>
<dbReference type="PRINTS" id="PR00344">
    <property type="entry name" value="BCTRLSENSOR"/>
</dbReference>
<dbReference type="NCBIfam" id="TIGR00229">
    <property type="entry name" value="sensory_box"/>
    <property type="match status" value="1"/>
</dbReference>
<dbReference type="InterPro" id="IPR000014">
    <property type="entry name" value="PAS"/>
</dbReference>
<evidence type="ECO:0000256" key="5">
    <source>
        <dbReference type="ARBA" id="ARBA00022777"/>
    </source>
</evidence>
<dbReference type="PROSITE" id="PS50113">
    <property type="entry name" value="PAC"/>
    <property type="match status" value="1"/>
</dbReference>
<dbReference type="Gene3D" id="1.10.287.130">
    <property type="match status" value="1"/>
</dbReference>
<feature type="domain" description="PAS" evidence="9">
    <location>
        <begin position="8"/>
        <end position="79"/>
    </location>
</feature>
<evidence type="ECO:0000313" key="11">
    <source>
        <dbReference type="EMBL" id="GGJ52336.1"/>
    </source>
</evidence>
<dbReference type="InterPro" id="IPR050736">
    <property type="entry name" value="Sensor_HK_Regulatory"/>
</dbReference>
<dbReference type="SUPFAM" id="SSF55785">
    <property type="entry name" value="PYP-like sensor domain (PAS domain)"/>
    <property type="match status" value="1"/>
</dbReference>
<dbReference type="InterPro" id="IPR036097">
    <property type="entry name" value="HisK_dim/P_sf"/>
</dbReference>
<dbReference type="SUPFAM" id="SSF55874">
    <property type="entry name" value="ATPase domain of HSP90 chaperone/DNA topoisomerase II/histidine kinase"/>
    <property type="match status" value="1"/>
</dbReference>
<evidence type="ECO:0000256" key="6">
    <source>
        <dbReference type="ARBA" id="ARBA00023012"/>
    </source>
</evidence>
<dbReference type="SMART" id="SM00388">
    <property type="entry name" value="HisKA"/>
    <property type="match status" value="1"/>
</dbReference>
<keyword evidence="7" id="KW-0175">Coiled coil</keyword>
<keyword evidence="6" id="KW-0902">Two-component regulatory system</keyword>
<dbReference type="InterPro" id="IPR004358">
    <property type="entry name" value="Sig_transdc_His_kin-like_C"/>
</dbReference>
<dbReference type="Pfam" id="PF00512">
    <property type="entry name" value="HisKA"/>
    <property type="match status" value="1"/>
</dbReference>
<feature type="domain" description="PAC" evidence="10">
    <location>
        <begin position="86"/>
        <end position="136"/>
    </location>
</feature>
<evidence type="ECO:0000256" key="2">
    <source>
        <dbReference type="ARBA" id="ARBA00012438"/>
    </source>
</evidence>
<dbReference type="SUPFAM" id="SSF47384">
    <property type="entry name" value="Homodimeric domain of signal transducing histidine kinase"/>
    <property type="match status" value="1"/>
</dbReference>
<dbReference type="InterPro" id="IPR005467">
    <property type="entry name" value="His_kinase_dom"/>
</dbReference>
<keyword evidence="5" id="KW-0418">Kinase</keyword>
<dbReference type="InterPro" id="IPR000700">
    <property type="entry name" value="PAS-assoc_C"/>
</dbReference>
<comment type="catalytic activity">
    <reaction evidence="1">
        <text>ATP + protein L-histidine = ADP + protein N-phospho-L-histidine.</text>
        <dbReference type="EC" id="2.7.13.3"/>
    </reaction>
</comment>
<dbReference type="PROSITE" id="PS50112">
    <property type="entry name" value="PAS"/>
    <property type="match status" value="1"/>
</dbReference>
<dbReference type="CDD" id="cd00082">
    <property type="entry name" value="HisKA"/>
    <property type="match status" value="1"/>
</dbReference>
<dbReference type="Pfam" id="PF00989">
    <property type="entry name" value="PAS"/>
    <property type="match status" value="1"/>
</dbReference>
<evidence type="ECO:0000259" key="9">
    <source>
        <dbReference type="PROSITE" id="PS50112"/>
    </source>
</evidence>
<comment type="caution">
    <text evidence="11">The sequence shown here is derived from an EMBL/GenBank/DDBJ whole genome shotgun (WGS) entry which is preliminary data.</text>
</comment>
<dbReference type="PROSITE" id="PS50109">
    <property type="entry name" value="HIS_KIN"/>
    <property type="match status" value="1"/>
</dbReference>
<evidence type="ECO:0000313" key="12">
    <source>
        <dbReference type="Proteomes" id="UP000632222"/>
    </source>
</evidence>
<keyword evidence="4" id="KW-0808">Transferase</keyword>
<reference evidence="12" key="1">
    <citation type="journal article" date="2019" name="Int. J. Syst. Evol. Microbiol.">
        <title>The Global Catalogue of Microorganisms (GCM) 10K type strain sequencing project: providing services to taxonomists for standard genome sequencing and annotation.</title>
        <authorList>
            <consortium name="The Broad Institute Genomics Platform"/>
            <consortium name="The Broad Institute Genome Sequencing Center for Infectious Disease"/>
            <person name="Wu L."/>
            <person name="Ma J."/>
        </authorList>
    </citation>
    <scope>NUCLEOTIDE SEQUENCE [LARGE SCALE GENOMIC DNA]</scope>
    <source>
        <strain evidence="12">JCM 14370</strain>
    </source>
</reference>
<feature type="domain" description="Histidine kinase" evidence="8">
    <location>
        <begin position="154"/>
        <end position="367"/>
    </location>
</feature>
<evidence type="ECO:0000256" key="3">
    <source>
        <dbReference type="ARBA" id="ARBA00022553"/>
    </source>
</evidence>
<dbReference type="InterPro" id="IPR003661">
    <property type="entry name" value="HisK_dim/P_dom"/>
</dbReference>
<dbReference type="CDD" id="cd00130">
    <property type="entry name" value="PAS"/>
    <property type="match status" value="1"/>
</dbReference>
<keyword evidence="12" id="KW-1185">Reference proteome</keyword>
<evidence type="ECO:0000256" key="7">
    <source>
        <dbReference type="SAM" id="Coils"/>
    </source>
</evidence>
<dbReference type="RefSeq" id="WP_189006729.1">
    <property type="nucleotide sequence ID" value="NZ_BMOD01000024.1"/>
</dbReference>
<dbReference type="InterPro" id="IPR036890">
    <property type="entry name" value="HATPase_C_sf"/>
</dbReference>
<proteinExistence type="predicted"/>
<evidence type="ECO:0000256" key="4">
    <source>
        <dbReference type="ARBA" id="ARBA00022679"/>
    </source>
</evidence>
<name>A0ABQ2DB72_9DEIO</name>
<dbReference type="Gene3D" id="3.30.565.10">
    <property type="entry name" value="Histidine kinase-like ATPase, C-terminal domain"/>
    <property type="match status" value="1"/>
</dbReference>
<dbReference type="SMART" id="SM00091">
    <property type="entry name" value="PAS"/>
    <property type="match status" value="1"/>
</dbReference>
<keyword evidence="3" id="KW-0597">Phosphoprotein</keyword>
<dbReference type="Gene3D" id="3.30.450.20">
    <property type="entry name" value="PAS domain"/>
    <property type="match status" value="1"/>
</dbReference>
<protein>
    <recommendedName>
        <fullName evidence="2">histidine kinase</fullName>
        <ecNumber evidence="2">2.7.13.3</ecNumber>
    </recommendedName>
</protein>
<dbReference type="InterPro" id="IPR013767">
    <property type="entry name" value="PAS_fold"/>
</dbReference>
<gene>
    <name evidence="11" type="ORF">GCM10008938_42930</name>
</gene>
<dbReference type="PANTHER" id="PTHR43711:SF1">
    <property type="entry name" value="HISTIDINE KINASE 1"/>
    <property type="match status" value="1"/>
</dbReference>
<dbReference type="InterPro" id="IPR035965">
    <property type="entry name" value="PAS-like_dom_sf"/>
</dbReference>
<accession>A0ABQ2DB72</accession>
<feature type="coiled-coil region" evidence="7">
    <location>
        <begin position="121"/>
        <end position="150"/>
    </location>
</feature>
<dbReference type="Proteomes" id="UP000632222">
    <property type="component" value="Unassembled WGS sequence"/>
</dbReference>
<dbReference type="PANTHER" id="PTHR43711">
    <property type="entry name" value="TWO-COMPONENT HISTIDINE KINASE"/>
    <property type="match status" value="1"/>
</dbReference>
<dbReference type="SMART" id="SM00387">
    <property type="entry name" value="HATPase_c"/>
    <property type="match status" value="1"/>
</dbReference>
<sequence>MTPSPPDDHSLKTAALAASLDAIVTIDQQGRVVNWNPAAERTFGYLQAEALDQPMVDLIVPPEMRESHLKGFQRYLDTRVAHIVGQRVEVPALRKDGSQFPCEVSFHPIHLSSGIYFTAYLRDLSERKVFEERQRENERKLQDLSEAQTRFVMEVSHEIKTPLTGILGNLEVLLKFPHIPPEEKQEMLQDCYRETLRLGRLVSDLLGLTRGTRVQMMEDEVPLDQLVLDAARDLQHSRGNVTLTVGHLDSCWVLGDSDRLKQLLIILVGNAFKYTPTGGEVTVKLQAESGFVVLKVSDTGVGIPAEDLQRVFDRFYRSALKEDQDPGGSGLGLSIAQWIVEGHGGQIWLESRVGEGTTAVVKLPSMS</sequence>
<dbReference type="Pfam" id="PF02518">
    <property type="entry name" value="HATPase_c"/>
    <property type="match status" value="1"/>
</dbReference>